<keyword evidence="2" id="KW-1185">Reference proteome</keyword>
<proteinExistence type="predicted"/>
<dbReference type="Proteomes" id="UP000527352">
    <property type="component" value="Unassembled WGS sequence"/>
</dbReference>
<reference evidence="1 2" key="1">
    <citation type="submission" date="2020-04" db="EMBL/GenBank/DDBJ databases">
        <title>The first description of lens atrophy caused by putative novel Shewanella sp. that is a new emerging pathogen for cultured rainbow trout?</title>
        <authorList>
            <person name="Saticioglu I.B."/>
            <person name="Duman M."/>
            <person name="Altun S."/>
        </authorList>
    </citation>
    <scope>NUCLEOTIDE SEQUENCE [LARGE SCALE GENOMIC DNA]</scope>
    <source>
        <strain evidence="1 2">S-1</strain>
    </source>
</reference>
<dbReference type="RefSeq" id="WP_168825948.1">
    <property type="nucleotide sequence ID" value="NZ_JABAEB010000008.1"/>
</dbReference>
<name>A0ABX1KP89_9GAMM</name>
<comment type="caution">
    <text evidence="1">The sequence shown here is derived from an EMBL/GenBank/DDBJ whole genome shotgun (WGS) entry which is preliminary data.</text>
</comment>
<sequence length="121" mass="13934">MQQLASYILAIEGYPSPVYVVSQSNKQQTYHDDNVEICESITLYHFDNGVVISKLSEQDKQAYESDMVCEDYWLSYRVVTAHIAISPQQKSFSNLCQQSFWLKMQQGLAVKPPLQPEHKQT</sequence>
<accession>A0ABX1KP89</accession>
<evidence type="ECO:0000313" key="1">
    <source>
        <dbReference type="EMBL" id="NLQ24025.1"/>
    </source>
</evidence>
<dbReference type="EMBL" id="JABAEB010000008">
    <property type="protein sequence ID" value="NLQ24025.1"/>
    <property type="molecule type" value="Genomic_DNA"/>
</dbReference>
<gene>
    <name evidence="1" type="ORF">HGO26_14225</name>
</gene>
<evidence type="ECO:0000313" key="2">
    <source>
        <dbReference type="Proteomes" id="UP000527352"/>
    </source>
</evidence>
<protein>
    <submittedName>
        <fullName evidence="1">Uncharacterized protein</fullName>
    </submittedName>
</protein>
<organism evidence="1 2">
    <name type="scientific">Shewanella oncorhynchi</name>
    <dbReference type="NCBI Taxonomy" id="2726434"/>
    <lineage>
        <taxon>Bacteria</taxon>
        <taxon>Pseudomonadati</taxon>
        <taxon>Pseudomonadota</taxon>
        <taxon>Gammaproteobacteria</taxon>
        <taxon>Alteromonadales</taxon>
        <taxon>Shewanellaceae</taxon>
        <taxon>Shewanella</taxon>
    </lineage>
</organism>